<comment type="caution">
    <text evidence="2">The sequence shown here is derived from an EMBL/GenBank/DDBJ whole genome shotgun (WGS) entry which is preliminary data.</text>
</comment>
<feature type="region of interest" description="Disordered" evidence="1">
    <location>
        <begin position="79"/>
        <end position="112"/>
    </location>
</feature>
<evidence type="ECO:0000256" key="1">
    <source>
        <dbReference type="SAM" id="MobiDB-lite"/>
    </source>
</evidence>
<name>A0A645IIC0_9ZZZZ</name>
<feature type="compositionally biased region" description="Basic residues" evidence="1">
    <location>
        <begin position="94"/>
        <end position="112"/>
    </location>
</feature>
<protein>
    <submittedName>
        <fullName evidence="2">Uncharacterized protein</fullName>
    </submittedName>
</protein>
<organism evidence="2">
    <name type="scientific">bioreactor metagenome</name>
    <dbReference type="NCBI Taxonomy" id="1076179"/>
    <lineage>
        <taxon>unclassified sequences</taxon>
        <taxon>metagenomes</taxon>
        <taxon>ecological metagenomes</taxon>
    </lineage>
</organism>
<sequence length="112" mass="12289">MQHLHIRWILCLQRGGQLMCQGGLAGARASVDHDHRRVPPGSPIDRSRRRGRVAVLPQLADPHQPVDEVRRQGIVLVPAHNGAHLSAPGAGRRPSARRRPTPGRGRPHRSSS</sequence>
<feature type="region of interest" description="Disordered" evidence="1">
    <location>
        <begin position="27"/>
        <end position="48"/>
    </location>
</feature>
<dbReference type="AlphaFoldDB" id="A0A645IIC0"/>
<proteinExistence type="predicted"/>
<dbReference type="EMBL" id="VSSQ01114217">
    <property type="protein sequence ID" value="MPN50229.1"/>
    <property type="molecule type" value="Genomic_DNA"/>
</dbReference>
<gene>
    <name evidence="2" type="ORF">SDC9_197855</name>
</gene>
<evidence type="ECO:0000313" key="2">
    <source>
        <dbReference type="EMBL" id="MPN50229.1"/>
    </source>
</evidence>
<accession>A0A645IIC0</accession>
<reference evidence="2" key="1">
    <citation type="submission" date="2019-08" db="EMBL/GenBank/DDBJ databases">
        <authorList>
            <person name="Kucharzyk K."/>
            <person name="Murdoch R.W."/>
            <person name="Higgins S."/>
            <person name="Loffler F."/>
        </authorList>
    </citation>
    <scope>NUCLEOTIDE SEQUENCE</scope>
</reference>